<proteinExistence type="predicted"/>
<evidence type="ECO:0000313" key="2">
    <source>
        <dbReference type="Proteomes" id="UP000283128"/>
    </source>
</evidence>
<dbReference type="EMBL" id="RZYA01000009">
    <property type="protein sequence ID" value="RVU22924.1"/>
    <property type="molecule type" value="Genomic_DNA"/>
</dbReference>
<dbReference type="AlphaFoldDB" id="A0A437PLM2"/>
<evidence type="ECO:0000313" key="1">
    <source>
        <dbReference type="EMBL" id="RVU22924.1"/>
    </source>
</evidence>
<name>A0A437PLM2_9ACTN</name>
<organism evidence="1 2">
    <name type="scientific">Streptomyces antnestii</name>
    <dbReference type="NCBI Taxonomy" id="2494256"/>
    <lineage>
        <taxon>Bacteria</taxon>
        <taxon>Bacillati</taxon>
        <taxon>Actinomycetota</taxon>
        <taxon>Actinomycetes</taxon>
        <taxon>Kitasatosporales</taxon>
        <taxon>Streptomycetaceae</taxon>
        <taxon>Streptomyces</taxon>
    </lineage>
</organism>
<gene>
    <name evidence="1" type="ORF">EOT10_20875</name>
</gene>
<dbReference type="Proteomes" id="UP000283128">
    <property type="component" value="Unassembled WGS sequence"/>
</dbReference>
<dbReference type="RefSeq" id="WP_127829770.1">
    <property type="nucleotide sequence ID" value="NZ_RZYA01000009.1"/>
</dbReference>
<accession>A0A437PLM2</accession>
<reference evidence="1 2" key="1">
    <citation type="submission" date="2019-01" db="EMBL/GenBank/DDBJ databases">
        <title>Genome sequences of Streptomyces and Rhizobium isolates collected from root and soil.</title>
        <authorList>
            <person name="Chhettri S."/>
            <person name="Sevigny J.L."/>
            <person name="Sen A."/>
            <person name="Ennis N."/>
            <person name="Tisa L."/>
        </authorList>
    </citation>
    <scope>NUCLEOTIDE SEQUENCE [LARGE SCALE GENOMIC DNA]</scope>
    <source>
        <strain evidence="1 2">San01</strain>
    </source>
</reference>
<protein>
    <submittedName>
        <fullName evidence="1">Uncharacterized protein</fullName>
    </submittedName>
</protein>
<keyword evidence="2" id="KW-1185">Reference proteome</keyword>
<dbReference type="OrthoDB" id="3512096at2"/>
<sequence>MTEHSAVTGVRGRGGIVSLVESTLALDRAAERPLTLLLGPRGSGTSELLCVLMEQFGDRYPFGYVKFTPGQELLPRYALGLLARQLARNLPSYRHSGFPRLALGLLASDQDLPHQALTGGQRGIKGALTDLEKRARHQHGDYLAAYLTVAQASIDAPEGAGPEARALLATATGASARAWAGRWDNSTAAWFGQHRLTHSTDPWEALLELNRWRHQGDERDKRRLDQLLCSAFLEDLRANVRGPFRPRSYLLLLDETHTDHGREFLDLLIQARHDDTVLGRRPCDPLTVVAGCNRWLPRWGPATGEEWPWEPREPDRASLADWHAHRPSGDSQDTWWYPLRMRDLDRDEVRIHVEQQLSAHPELTPFTTLAPFVHRLTGGLPKAVQQVFEVLGGPNVPQVPGPQQNLWLRDLPLRTVSAGGRKPLLVDAALDDLLADFDHADRDRLAQCAAADDLFVGAQLLGRGAELFTDIRSRWLLSAPGTLSLHPWLRRMLLWHLAGRAGAWDTAHEVLAEHYANGEQRVQELYHLLALEQVDEVADYLVTLRSTAQTEEWLSAFHTITAAPNRLADPGGPLELRARLAPSDPDDQVTVPAVIRDLVVARWLWSDPLTDPGMQLSPVLADGFVHLSRLWRNYNVALVNEAERYRLTTPARTSPILGSGA</sequence>
<comment type="caution">
    <text evidence="1">The sequence shown here is derived from an EMBL/GenBank/DDBJ whole genome shotgun (WGS) entry which is preliminary data.</text>
</comment>